<organism evidence="5 6">
    <name type="scientific">Calycomorphotria hydatis</name>
    <dbReference type="NCBI Taxonomy" id="2528027"/>
    <lineage>
        <taxon>Bacteria</taxon>
        <taxon>Pseudomonadati</taxon>
        <taxon>Planctomycetota</taxon>
        <taxon>Planctomycetia</taxon>
        <taxon>Planctomycetales</taxon>
        <taxon>Planctomycetaceae</taxon>
        <taxon>Calycomorphotria</taxon>
    </lineage>
</organism>
<dbReference type="OrthoDB" id="9771846at2"/>
<keyword evidence="3 5" id="KW-0808">Transferase</keyword>
<dbReference type="InterPro" id="IPR001173">
    <property type="entry name" value="Glyco_trans_2-like"/>
</dbReference>
<evidence type="ECO:0000259" key="4">
    <source>
        <dbReference type="Pfam" id="PF00535"/>
    </source>
</evidence>
<dbReference type="Pfam" id="PF00535">
    <property type="entry name" value="Glycos_transf_2"/>
    <property type="match status" value="1"/>
</dbReference>
<dbReference type="EMBL" id="CP036316">
    <property type="protein sequence ID" value="QDT66741.1"/>
    <property type="molecule type" value="Genomic_DNA"/>
</dbReference>
<dbReference type="PANTHER" id="PTHR43179">
    <property type="entry name" value="RHAMNOSYLTRANSFERASE WBBL"/>
    <property type="match status" value="1"/>
</dbReference>
<evidence type="ECO:0000313" key="6">
    <source>
        <dbReference type="Proteomes" id="UP000319976"/>
    </source>
</evidence>
<evidence type="ECO:0000256" key="1">
    <source>
        <dbReference type="ARBA" id="ARBA00006739"/>
    </source>
</evidence>
<gene>
    <name evidence="5" type="ORF">V22_40120</name>
</gene>
<dbReference type="GO" id="GO:0016757">
    <property type="term" value="F:glycosyltransferase activity"/>
    <property type="evidence" value="ECO:0007669"/>
    <property type="project" value="UniProtKB-KW"/>
</dbReference>
<dbReference type="Gene3D" id="3.90.550.10">
    <property type="entry name" value="Spore Coat Polysaccharide Biosynthesis Protein SpsA, Chain A"/>
    <property type="match status" value="1"/>
</dbReference>
<accession>A0A517TED6</accession>
<dbReference type="AlphaFoldDB" id="A0A517TED6"/>
<dbReference type="Proteomes" id="UP000319976">
    <property type="component" value="Chromosome"/>
</dbReference>
<evidence type="ECO:0000313" key="5">
    <source>
        <dbReference type="EMBL" id="QDT66741.1"/>
    </source>
</evidence>
<dbReference type="SUPFAM" id="SSF53448">
    <property type="entry name" value="Nucleotide-diphospho-sugar transferases"/>
    <property type="match status" value="1"/>
</dbReference>
<proteinExistence type="inferred from homology"/>
<keyword evidence="2" id="KW-0328">Glycosyltransferase</keyword>
<evidence type="ECO:0000256" key="2">
    <source>
        <dbReference type="ARBA" id="ARBA00022676"/>
    </source>
</evidence>
<dbReference type="PANTHER" id="PTHR43179:SF12">
    <property type="entry name" value="GALACTOFURANOSYLTRANSFERASE GLFT2"/>
    <property type="match status" value="1"/>
</dbReference>
<evidence type="ECO:0000256" key="3">
    <source>
        <dbReference type="ARBA" id="ARBA00022679"/>
    </source>
</evidence>
<reference evidence="5 6" key="1">
    <citation type="submission" date="2019-02" db="EMBL/GenBank/DDBJ databases">
        <title>Deep-cultivation of Planctomycetes and their phenomic and genomic characterization uncovers novel biology.</title>
        <authorList>
            <person name="Wiegand S."/>
            <person name="Jogler M."/>
            <person name="Boedeker C."/>
            <person name="Pinto D."/>
            <person name="Vollmers J."/>
            <person name="Rivas-Marin E."/>
            <person name="Kohn T."/>
            <person name="Peeters S.H."/>
            <person name="Heuer A."/>
            <person name="Rast P."/>
            <person name="Oberbeckmann S."/>
            <person name="Bunk B."/>
            <person name="Jeske O."/>
            <person name="Meyerdierks A."/>
            <person name="Storesund J.E."/>
            <person name="Kallscheuer N."/>
            <person name="Luecker S."/>
            <person name="Lage O.M."/>
            <person name="Pohl T."/>
            <person name="Merkel B.J."/>
            <person name="Hornburger P."/>
            <person name="Mueller R.-W."/>
            <person name="Bruemmer F."/>
            <person name="Labrenz M."/>
            <person name="Spormann A.M."/>
            <person name="Op den Camp H."/>
            <person name="Overmann J."/>
            <person name="Amann R."/>
            <person name="Jetten M.S.M."/>
            <person name="Mascher T."/>
            <person name="Medema M.H."/>
            <person name="Devos D.P."/>
            <person name="Kaster A.-K."/>
            <person name="Ovreas L."/>
            <person name="Rohde M."/>
            <person name="Galperin M.Y."/>
            <person name="Jogler C."/>
        </authorList>
    </citation>
    <scope>NUCLEOTIDE SEQUENCE [LARGE SCALE GENOMIC DNA]</scope>
    <source>
        <strain evidence="5 6">V22</strain>
    </source>
</reference>
<comment type="similarity">
    <text evidence="1">Belongs to the glycosyltransferase 2 family.</text>
</comment>
<name>A0A517TED6_9PLAN</name>
<dbReference type="InterPro" id="IPR029044">
    <property type="entry name" value="Nucleotide-diphossugar_trans"/>
</dbReference>
<protein>
    <submittedName>
        <fullName evidence="5">Glycosyl transferase family 2</fullName>
    </submittedName>
</protein>
<dbReference type="KEGG" id="chya:V22_40120"/>
<feature type="domain" description="Glycosyltransferase 2-like" evidence="4">
    <location>
        <begin position="59"/>
        <end position="166"/>
    </location>
</feature>
<sequence length="352" mass="39371">MSVSFVCYLADLFVYGAPSTNEGVSAFQQNYIQMANPQIQTSSLRPESCERSTFSTGAVVVTFYPGPDIDENLAKIASQIEQIVVVDNGSPVDDIERLQKILGRIPKGRLIENGSNLGIAAALNIGAREIISLGCNTILYFDQDSRVDNNLVECLQQHLIKGGSRVGLVAAKYRDGLTGKPCIPEGGRQRDQFYFIERIITSGTMMRSETYEQVGPFREDFFIDAVDHEYNSRIVRCGYTLGMTENTLMEHSIGNTGIVQVGEKEVRTSNHSALRRYYMLRNGMTLTMEMLRYSPSLACTYGRHVLYNQIHAMRYEKKSRKKFVVAYFYAIMHAAVGKLGPASESLLCQLTE</sequence>
<keyword evidence="6" id="KW-1185">Reference proteome</keyword>